<evidence type="ECO:0000313" key="2">
    <source>
        <dbReference type="EMBL" id="TDS56614.1"/>
    </source>
</evidence>
<sequence>MRSIIFFVFGYFLGVGSYAQPREITFSQLEKQLKQDPKPTVVFMYTDWCSYCLLMEKKTFSDQSISEKLDSDFYFISFNAESKQEIHFKNHLFAYKKTGIESGVHELALTLGEGNTYPAVIFLNQDQEVVYQHFGYLRPKQMYKLLNAITE</sequence>
<dbReference type="Proteomes" id="UP000295215">
    <property type="component" value="Unassembled WGS sequence"/>
</dbReference>
<proteinExistence type="predicted"/>
<dbReference type="OrthoDB" id="9811036at2"/>
<dbReference type="SUPFAM" id="SSF52833">
    <property type="entry name" value="Thioredoxin-like"/>
    <property type="match status" value="1"/>
</dbReference>
<dbReference type="InterPro" id="IPR013766">
    <property type="entry name" value="Thioredoxin_domain"/>
</dbReference>
<protein>
    <submittedName>
        <fullName evidence="2">Thioredoxin-related protein</fullName>
    </submittedName>
</protein>
<organism evidence="2 3">
    <name type="scientific">Myroides indicus</name>
    <dbReference type="NCBI Taxonomy" id="1323422"/>
    <lineage>
        <taxon>Bacteria</taxon>
        <taxon>Pseudomonadati</taxon>
        <taxon>Bacteroidota</taxon>
        <taxon>Flavobacteriia</taxon>
        <taxon>Flavobacteriales</taxon>
        <taxon>Flavobacteriaceae</taxon>
        <taxon>Myroides</taxon>
    </lineage>
</organism>
<name>A0A4R7ES86_9FLAO</name>
<dbReference type="AlphaFoldDB" id="A0A4R7ES86"/>
<dbReference type="Pfam" id="PF13098">
    <property type="entry name" value="Thioredoxin_2"/>
    <property type="match status" value="1"/>
</dbReference>
<accession>A0A4R7ES86</accession>
<dbReference type="InterPro" id="IPR036249">
    <property type="entry name" value="Thioredoxin-like_sf"/>
</dbReference>
<dbReference type="InterPro" id="IPR012336">
    <property type="entry name" value="Thioredoxin-like_fold"/>
</dbReference>
<dbReference type="RefSeq" id="WP_133713019.1">
    <property type="nucleotide sequence ID" value="NZ_SOAG01000019.1"/>
</dbReference>
<dbReference type="Gene3D" id="3.40.30.10">
    <property type="entry name" value="Glutaredoxin"/>
    <property type="match status" value="1"/>
</dbReference>
<evidence type="ECO:0000259" key="1">
    <source>
        <dbReference type="PROSITE" id="PS51352"/>
    </source>
</evidence>
<reference evidence="2 3" key="1">
    <citation type="submission" date="2019-03" db="EMBL/GenBank/DDBJ databases">
        <title>Genomic Encyclopedia of Archaeal and Bacterial Type Strains, Phase II (KMG-II): from individual species to whole genera.</title>
        <authorList>
            <person name="Goeker M."/>
        </authorList>
    </citation>
    <scope>NUCLEOTIDE SEQUENCE [LARGE SCALE GENOMIC DNA]</scope>
    <source>
        <strain evidence="2 3">DSM 28213</strain>
    </source>
</reference>
<evidence type="ECO:0000313" key="3">
    <source>
        <dbReference type="Proteomes" id="UP000295215"/>
    </source>
</evidence>
<comment type="caution">
    <text evidence="2">The sequence shown here is derived from an EMBL/GenBank/DDBJ whole genome shotgun (WGS) entry which is preliminary data.</text>
</comment>
<feature type="domain" description="Thioredoxin" evidence="1">
    <location>
        <begin position="13"/>
        <end position="151"/>
    </location>
</feature>
<gene>
    <name evidence="2" type="ORF">C8P70_11950</name>
</gene>
<dbReference type="EMBL" id="SOAG01000019">
    <property type="protein sequence ID" value="TDS56614.1"/>
    <property type="molecule type" value="Genomic_DNA"/>
</dbReference>
<dbReference type="PROSITE" id="PS51352">
    <property type="entry name" value="THIOREDOXIN_2"/>
    <property type="match status" value="1"/>
</dbReference>
<keyword evidence="3" id="KW-1185">Reference proteome</keyword>